<dbReference type="Proteomes" id="UP000321393">
    <property type="component" value="Unassembled WGS sequence"/>
</dbReference>
<dbReference type="OrthoDB" id="1878503at2759"/>
<dbReference type="PANTHER" id="PTHR48258:SF14">
    <property type="entry name" value="OS02G0583300 PROTEIN"/>
    <property type="match status" value="1"/>
</dbReference>
<evidence type="ECO:0000313" key="1">
    <source>
        <dbReference type="EMBL" id="KAA0031739.1"/>
    </source>
</evidence>
<evidence type="ECO:0000313" key="4">
    <source>
        <dbReference type="Proteomes" id="UP000321947"/>
    </source>
</evidence>
<name>A0A5D3BPD7_CUCMM</name>
<organism evidence="2 4">
    <name type="scientific">Cucumis melo var. makuwa</name>
    <name type="common">Oriental melon</name>
    <dbReference type="NCBI Taxonomy" id="1194695"/>
    <lineage>
        <taxon>Eukaryota</taxon>
        <taxon>Viridiplantae</taxon>
        <taxon>Streptophyta</taxon>
        <taxon>Embryophyta</taxon>
        <taxon>Tracheophyta</taxon>
        <taxon>Spermatophyta</taxon>
        <taxon>Magnoliopsida</taxon>
        <taxon>eudicotyledons</taxon>
        <taxon>Gunneridae</taxon>
        <taxon>Pentapetalae</taxon>
        <taxon>rosids</taxon>
        <taxon>fabids</taxon>
        <taxon>Cucurbitales</taxon>
        <taxon>Cucurbitaceae</taxon>
        <taxon>Benincaseae</taxon>
        <taxon>Cucumis</taxon>
    </lineage>
</organism>
<sequence>MPSSPLPSPWYIEVTGPVSYSWMYPIERSLRTLKNDIETQFARDERNDDTIVENEIIDDIEIFKQKVQPLGASSVYTISQEEKQLFHWYIPNNVDEISEYRNGLMVIDESNASGSEDNNFYGVLDEVLHVQYPLERNVLLFKCWWTDIDPIVVERPIMRHVTDDFIDDVNECIISSSYPRNNFLEMDATFFEFEDDLDNLAGRSSSVGDNSDEVIYSTTCDSDS</sequence>
<dbReference type="EMBL" id="SSTE01022840">
    <property type="protein sequence ID" value="KAA0031739.1"/>
    <property type="molecule type" value="Genomic_DNA"/>
</dbReference>
<gene>
    <name evidence="2" type="ORF">E5676_scaffold128G00030</name>
    <name evidence="1" type="ORF">E6C27_scaffold268G00040</name>
</gene>
<evidence type="ECO:0008006" key="5">
    <source>
        <dbReference type="Google" id="ProtNLM"/>
    </source>
</evidence>
<reference evidence="3 4" key="1">
    <citation type="submission" date="2019-08" db="EMBL/GenBank/DDBJ databases">
        <title>Draft genome sequences of two oriental melons (Cucumis melo L. var makuwa).</title>
        <authorList>
            <person name="Kwon S.-Y."/>
        </authorList>
    </citation>
    <scope>NUCLEOTIDE SEQUENCE [LARGE SCALE GENOMIC DNA]</scope>
    <source>
        <strain evidence="4">cv. Chang Bougi</strain>
        <strain evidence="3">cv. SW 3</strain>
        <tissue evidence="2">Leaf</tissue>
    </source>
</reference>
<comment type="caution">
    <text evidence="2">The sequence shown here is derived from an EMBL/GenBank/DDBJ whole genome shotgun (WGS) entry which is preliminary data.</text>
</comment>
<dbReference type="Proteomes" id="UP000321947">
    <property type="component" value="Unassembled WGS sequence"/>
</dbReference>
<proteinExistence type="predicted"/>
<dbReference type="PANTHER" id="PTHR48258">
    <property type="entry name" value="DUF4218 DOMAIN-CONTAINING PROTEIN-RELATED"/>
    <property type="match status" value="1"/>
</dbReference>
<dbReference type="EMBL" id="SSTD01016133">
    <property type="protein sequence ID" value="TYK01641.1"/>
    <property type="molecule type" value="Genomic_DNA"/>
</dbReference>
<evidence type="ECO:0000313" key="2">
    <source>
        <dbReference type="EMBL" id="TYK01641.1"/>
    </source>
</evidence>
<protein>
    <recommendedName>
        <fullName evidence="5">DUF4216 domain-containing protein</fullName>
    </recommendedName>
</protein>
<evidence type="ECO:0000313" key="3">
    <source>
        <dbReference type="Proteomes" id="UP000321393"/>
    </source>
</evidence>
<accession>A0A5D3BPD7</accession>
<dbReference type="AlphaFoldDB" id="A0A5D3BPD7"/>